<organism evidence="1 2">
    <name type="scientific">Nocardia mexicana</name>
    <dbReference type="NCBI Taxonomy" id="279262"/>
    <lineage>
        <taxon>Bacteria</taxon>
        <taxon>Bacillati</taxon>
        <taxon>Actinomycetota</taxon>
        <taxon>Actinomycetes</taxon>
        <taxon>Mycobacteriales</taxon>
        <taxon>Nocardiaceae</taxon>
        <taxon>Nocardia</taxon>
    </lineage>
</organism>
<evidence type="ECO:0000313" key="1">
    <source>
        <dbReference type="EMBL" id="RDI45297.1"/>
    </source>
</evidence>
<evidence type="ECO:0000313" key="2">
    <source>
        <dbReference type="Proteomes" id="UP000255355"/>
    </source>
</evidence>
<name>A0A370GNQ2_9NOCA</name>
<protein>
    <submittedName>
        <fullName evidence="1">Uncharacterized protein</fullName>
    </submittedName>
</protein>
<gene>
    <name evidence="1" type="ORF">DFR68_11367</name>
</gene>
<reference evidence="1 2" key="1">
    <citation type="submission" date="2018-07" db="EMBL/GenBank/DDBJ databases">
        <title>Genomic Encyclopedia of Type Strains, Phase IV (KMG-IV): sequencing the most valuable type-strain genomes for metagenomic binning, comparative biology and taxonomic classification.</title>
        <authorList>
            <person name="Goeker M."/>
        </authorList>
    </citation>
    <scope>NUCLEOTIDE SEQUENCE [LARGE SCALE GENOMIC DNA]</scope>
    <source>
        <strain evidence="1 2">DSM 44952</strain>
    </source>
</reference>
<dbReference type="Proteomes" id="UP000255355">
    <property type="component" value="Unassembled WGS sequence"/>
</dbReference>
<dbReference type="AlphaFoldDB" id="A0A370GNQ2"/>
<sequence length="95" mass="10852">MVDRLVFANLGWAPGARLEIRAEEHAVLVVSRRDDGPIAMRDGFFRIPYRMRRRVSLFVGDRVLLAGRLSRDRLAILPPAAMQELLADALRLLER</sequence>
<comment type="caution">
    <text evidence="1">The sequence shown here is derived from an EMBL/GenBank/DDBJ whole genome shotgun (WGS) entry which is preliminary data.</text>
</comment>
<proteinExistence type="predicted"/>
<dbReference type="EMBL" id="QQAZ01000013">
    <property type="protein sequence ID" value="RDI45297.1"/>
    <property type="molecule type" value="Genomic_DNA"/>
</dbReference>
<accession>A0A370GNQ2</accession>
<keyword evidence="2" id="KW-1185">Reference proteome</keyword>
<dbReference type="STRING" id="1210089.GCA_001613165_03091"/>